<name>A0A6P2CGI2_9NOCA</name>
<dbReference type="Proteomes" id="UP000471120">
    <property type="component" value="Unassembled WGS sequence"/>
</dbReference>
<protein>
    <submittedName>
        <fullName evidence="5">PucR family transcriptional regulator</fullName>
    </submittedName>
</protein>
<reference evidence="5 6" key="1">
    <citation type="submission" date="2018-07" db="EMBL/GenBank/DDBJ databases">
        <title>Genome sequence of Rhodococcus rhodnii ATCC 35071 from Rhodnius prolixus.</title>
        <authorList>
            <person name="Patel V."/>
            <person name="Vogel K.J."/>
        </authorList>
    </citation>
    <scope>NUCLEOTIDE SEQUENCE [LARGE SCALE GENOMIC DNA]</scope>
    <source>
        <strain evidence="5 6">ATCC 35071</strain>
    </source>
</reference>
<evidence type="ECO:0000256" key="1">
    <source>
        <dbReference type="ARBA" id="ARBA00006754"/>
    </source>
</evidence>
<dbReference type="InterPro" id="IPR012914">
    <property type="entry name" value="PucR_dom"/>
</dbReference>
<dbReference type="InterPro" id="IPR051448">
    <property type="entry name" value="CdaR-like_regulators"/>
</dbReference>
<dbReference type="Pfam" id="PF07905">
    <property type="entry name" value="PucR"/>
    <property type="match status" value="1"/>
</dbReference>
<evidence type="ECO:0000259" key="3">
    <source>
        <dbReference type="Pfam" id="PF13556"/>
    </source>
</evidence>
<comment type="caution">
    <text evidence="5">The sequence shown here is derived from an EMBL/GenBank/DDBJ whole genome shotgun (WGS) entry which is preliminary data.</text>
</comment>
<evidence type="ECO:0000259" key="2">
    <source>
        <dbReference type="Pfam" id="PF07905"/>
    </source>
</evidence>
<dbReference type="InterPro" id="IPR041522">
    <property type="entry name" value="CdaR_GGDEF"/>
</dbReference>
<dbReference type="Pfam" id="PF17853">
    <property type="entry name" value="GGDEF_2"/>
    <property type="match status" value="1"/>
</dbReference>
<dbReference type="PANTHER" id="PTHR33744">
    <property type="entry name" value="CARBOHYDRATE DIACID REGULATOR"/>
    <property type="match status" value="1"/>
</dbReference>
<feature type="domain" description="CdaR GGDEF-like" evidence="4">
    <location>
        <begin position="314"/>
        <end position="441"/>
    </location>
</feature>
<dbReference type="InterPro" id="IPR025736">
    <property type="entry name" value="PucR_C-HTH_dom"/>
</dbReference>
<feature type="domain" description="PucR C-terminal helix-turn-helix" evidence="3">
    <location>
        <begin position="496"/>
        <end position="553"/>
    </location>
</feature>
<feature type="domain" description="Purine catabolism PurC-like" evidence="2">
    <location>
        <begin position="44"/>
        <end position="165"/>
    </location>
</feature>
<sequence>MPGRAAVRTLRFVSNRSDWFTICQCGFVHDGEVRSATVTVTVADVLALSVVAAATPDVLAGSESLSASVRWVHVAEVGEIGRLLEGGELVLTTGLAFVHDAAAAPRLVVSLADAGASGLVVELGAHLRALPDDMVAAARERGLPLVALHAEVRFVAVTQLVHQMIIDEQYRHIRFSQTVHEAFTHASLENEQAPAIVERTAALCGGSVVLEDLHHRVLAYTAVGETTAALLQDWERRSRLDDAEWVTTPVGGAEAPWARLVLPLSADDPVAARTAIERAAQALQLARMIERERFGLEFLAQGGFLGDLAEGATSSEAEAIAAAKALGLVPKRWYVPVVVRARDRGEGSRTAAQAERRRLAEQVAAAARSAGCSVLTGMWADDDVAAILATDSEDEDAVLGDVAAALARARGDTAVVGVGRRDAALSIAGRSIPEAAHAADVASSLPAERSRPFHRTSELRIHGLLYLLGDDQRVQSFVESELQPLLTHEASRGGGLLDLLRAFLRSGGNKTELSRRSHLSRPALYARLDRIERILGVSLSDPDSVLSLHVAVIAYDQRR</sequence>
<dbReference type="PANTHER" id="PTHR33744:SF1">
    <property type="entry name" value="DNA-BINDING TRANSCRIPTIONAL ACTIVATOR ADER"/>
    <property type="match status" value="1"/>
</dbReference>
<comment type="similarity">
    <text evidence="1">Belongs to the CdaR family.</text>
</comment>
<dbReference type="Pfam" id="PF13556">
    <property type="entry name" value="HTH_30"/>
    <property type="match status" value="1"/>
</dbReference>
<dbReference type="Gene3D" id="1.10.10.2840">
    <property type="entry name" value="PucR C-terminal helix-turn-helix domain"/>
    <property type="match status" value="1"/>
</dbReference>
<dbReference type="AlphaFoldDB" id="A0A6P2CGI2"/>
<accession>A0A6P2CGI2</accession>
<evidence type="ECO:0000313" key="6">
    <source>
        <dbReference type="Proteomes" id="UP000471120"/>
    </source>
</evidence>
<gene>
    <name evidence="5" type="ORF">DW322_08990</name>
</gene>
<evidence type="ECO:0000313" key="5">
    <source>
        <dbReference type="EMBL" id="TXG90336.1"/>
    </source>
</evidence>
<dbReference type="InterPro" id="IPR042070">
    <property type="entry name" value="PucR_C-HTH_sf"/>
</dbReference>
<proteinExistence type="inferred from homology"/>
<dbReference type="EMBL" id="QRCM01000001">
    <property type="protein sequence ID" value="TXG90336.1"/>
    <property type="molecule type" value="Genomic_DNA"/>
</dbReference>
<evidence type="ECO:0000259" key="4">
    <source>
        <dbReference type="Pfam" id="PF17853"/>
    </source>
</evidence>
<organism evidence="5 6">
    <name type="scientific">Rhodococcus rhodnii</name>
    <dbReference type="NCBI Taxonomy" id="38312"/>
    <lineage>
        <taxon>Bacteria</taxon>
        <taxon>Bacillati</taxon>
        <taxon>Actinomycetota</taxon>
        <taxon>Actinomycetes</taxon>
        <taxon>Mycobacteriales</taxon>
        <taxon>Nocardiaceae</taxon>
        <taxon>Rhodococcus</taxon>
    </lineage>
</organism>